<dbReference type="InterPro" id="IPR037401">
    <property type="entry name" value="SnoaL-like"/>
</dbReference>
<evidence type="ECO:0000259" key="1">
    <source>
        <dbReference type="Pfam" id="PF13577"/>
    </source>
</evidence>
<sequence length="113" mass="12279">MPSSETFAEISTAPFSDARAASDIEQIRQTIARYPLAVDSHDFDVLDTVFTPGVSANYSFGVMHDVEEIKEQIAATVAVFTHAQHHPGTSLCRGQGVEVTAISATYTTHRHSE</sequence>
<dbReference type="Pfam" id="PF13577">
    <property type="entry name" value="SnoaL_4"/>
    <property type="match status" value="1"/>
</dbReference>
<dbReference type="EMBL" id="KQ964388">
    <property type="protein sequence ID" value="KXJ84604.1"/>
    <property type="molecule type" value="Genomic_DNA"/>
</dbReference>
<dbReference type="InterPro" id="IPR032710">
    <property type="entry name" value="NTF2-like_dom_sf"/>
</dbReference>
<dbReference type="Proteomes" id="UP000070501">
    <property type="component" value="Unassembled WGS sequence"/>
</dbReference>
<dbReference type="OrthoDB" id="2148716at2759"/>
<name>A0A136IID7_9PEZI</name>
<dbReference type="AlphaFoldDB" id="A0A136IID7"/>
<evidence type="ECO:0000313" key="2">
    <source>
        <dbReference type="EMBL" id="KXJ84604.1"/>
    </source>
</evidence>
<proteinExistence type="predicted"/>
<organism evidence="2 3">
    <name type="scientific">Microdochium bolleyi</name>
    <dbReference type="NCBI Taxonomy" id="196109"/>
    <lineage>
        <taxon>Eukaryota</taxon>
        <taxon>Fungi</taxon>
        <taxon>Dikarya</taxon>
        <taxon>Ascomycota</taxon>
        <taxon>Pezizomycotina</taxon>
        <taxon>Sordariomycetes</taxon>
        <taxon>Xylariomycetidae</taxon>
        <taxon>Xylariales</taxon>
        <taxon>Microdochiaceae</taxon>
        <taxon>Microdochium</taxon>
    </lineage>
</organism>
<dbReference type="InParanoid" id="A0A136IID7"/>
<evidence type="ECO:0000313" key="3">
    <source>
        <dbReference type="Proteomes" id="UP000070501"/>
    </source>
</evidence>
<keyword evidence="3" id="KW-1185">Reference proteome</keyword>
<dbReference type="SUPFAM" id="SSF54427">
    <property type="entry name" value="NTF2-like"/>
    <property type="match status" value="1"/>
</dbReference>
<accession>A0A136IID7</accession>
<protein>
    <recommendedName>
        <fullName evidence="1">SnoaL-like domain-containing protein</fullName>
    </recommendedName>
</protein>
<dbReference type="Gene3D" id="3.10.450.50">
    <property type="match status" value="1"/>
</dbReference>
<gene>
    <name evidence="2" type="ORF">Micbo1qcDRAFT_237722</name>
</gene>
<feature type="domain" description="SnoaL-like" evidence="1">
    <location>
        <begin position="20"/>
        <end position="111"/>
    </location>
</feature>
<reference evidence="3" key="1">
    <citation type="submission" date="2016-02" db="EMBL/GenBank/DDBJ databases">
        <title>Draft genome sequence of Microdochium bolleyi, a fungal endophyte of beachgrass.</title>
        <authorList>
            <consortium name="DOE Joint Genome Institute"/>
            <person name="David A.S."/>
            <person name="May G."/>
            <person name="Haridas S."/>
            <person name="Lim J."/>
            <person name="Wang M."/>
            <person name="Labutti K."/>
            <person name="Lipzen A."/>
            <person name="Barry K."/>
            <person name="Grigoriev I.V."/>
        </authorList>
    </citation>
    <scope>NUCLEOTIDE SEQUENCE [LARGE SCALE GENOMIC DNA]</scope>
    <source>
        <strain evidence="3">J235TASD1</strain>
    </source>
</reference>